<evidence type="ECO:0000259" key="4">
    <source>
        <dbReference type="Pfam" id="PF13354"/>
    </source>
</evidence>
<feature type="domain" description="Beta-lactamase class A catalytic" evidence="4">
    <location>
        <begin position="50"/>
        <end position="274"/>
    </location>
</feature>
<dbReference type="SUPFAM" id="SSF56601">
    <property type="entry name" value="beta-lactamase/transpeptidase-like"/>
    <property type="match status" value="1"/>
</dbReference>
<dbReference type="EC" id="3.5.2.6" evidence="3"/>
<name>A0A327PTY7_9BACT</name>
<comment type="similarity">
    <text evidence="2">Belongs to the class-A beta-lactamase family.</text>
</comment>
<dbReference type="GO" id="GO:0046677">
    <property type="term" value="P:response to antibiotic"/>
    <property type="evidence" value="ECO:0007669"/>
    <property type="project" value="InterPro"/>
</dbReference>
<evidence type="ECO:0000256" key="1">
    <source>
        <dbReference type="ARBA" id="ARBA00001526"/>
    </source>
</evidence>
<dbReference type="EMBL" id="QLLK01000001">
    <property type="protein sequence ID" value="RAI94761.1"/>
    <property type="molecule type" value="Genomic_DNA"/>
</dbReference>
<reference evidence="5 6" key="1">
    <citation type="submission" date="2018-06" db="EMBL/GenBank/DDBJ databases">
        <title>Genomic Encyclopedia of Archaeal and Bacterial Type Strains, Phase II (KMG-II): from individual species to whole genera.</title>
        <authorList>
            <person name="Goeker M."/>
        </authorList>
    </citation>
    <scope>NUCLEOTIDE SEQUENCE [LARGE SCALE GENOMIC DNA]</scope>
    <source>
        <strain evidence="5 6">DSM 23446</strain>
    </source>
</reference>
<dbReference type="InterPro" id="IPR045155">
    <property type="entry name" value="Beta-lactam_cat"/>
</dbReference>
<comment type="caution">
    <text evidence="5">The sequence shown here is derived from an EMBL/GenBank/DDBJ whole genome shotgun (WGS) entry which is preliminary data.</text>
</comment>
<dbReference type="PANTHER" id="PTHR35333">
    <property type="entry name" value="BETA-LACTAMASE"/>
    <property type="match status" value="1"/>
</dbReference>
<keyword evidence="6" id="KW-1185">Reference proteome</keyword>
<proteinExistence type="inferred from homology"/>
<dbReference type="PROSITE" id="PS51257">
    <property type="entry name" value="PROKAR_LIPOPROTEIN"/>
    <property type="match status" value="1"/>
</dbReference>
<dbReference type="OrthoDB" id="9772863at2"/>
<comment type="catalytic activity">
    <reaction evidence="1">
        <text>a beta-lactam + H2O = a substituted beta-amino acid</text>
        <dbReference type="Rhea" id="RHEA:20401"/>
        <dbReference type="ChEBI" id="CHEBI:15377"/>
        <dbReference type="ChEBI" id="CHEBI:35627"/>
        <dbReference type="ChEBI" id="CHEBI:140347"/>
        <dbReference type="EC" id="3.5.2.6"/>
    </reaction>
</comment>
<accession>A0A327PTY7</accession>
<evidence type="ECO:0000313" key="6">
    <source>
        <dbReference type="Proteomes" id="UP000249610"/>
    </source>
</evidence>
<evidence type="ECO:0000256" key="2">
    <source>
        <dbReference type="ARBA" id="ARBA00009009"/>
    </source>
</evidence>
<dbReference type="AlphaFoldDB" id="A0A327PTY7"/>
<dbReference type="InterPro" id="IPR000871">
    <property type="entry name" value="Beta-lactam_class-A"/>
</dbReference>
<dbReference type="GO" id="GO:0030655">
    <property type="term" value="P:beta-lactam antibiotic catabolic process"/>
    <property type="evidence" value="ECO:0007669"/>
    <property type="project" value="InterPro"/>
</dbReference>
<organism evidence="5 6">
    <name type="scientific">Algoriphagus yeomjeoni</name>
    <dbReference type="NCBI Taxonomy" id="291403"/>
    <lineage>
        <taxon>Bacteria</taxon>
        <taxon>Pseudomonadati</taxon>
        <taxon>Bacteroidota</taxon>
        <taxon>Cytophagia</taxon>
        <taxon>Cytophagales</taxon>
        <taxon>Cyclobacteriaceae</taxon>
        <taxon>Algoriphagus</taxon>
    </lineage>
</organism>
<sequence length="306" mass="33889">MLKSFNYLQITFFIAICFLFSCQAKVSKKQMLQSTIQAQLDSIQGDVAVAFINLSDPSDSLFINASEEFHAASTMKVPVMIELFKQQKQGKLDLNDSILLKNEFRSIVDSSLYSMDIGVDSDDAVYNKIGGKVTLKDLMYPMITVSSNLATNVLIELVGAKNVTATMRDLGAEKIEVLRGVEDQKAYDLGLSNSTTAKDLMVIMKAIAEEKAGTKQDCDEMIRILKDQQFNEIIPFYLPKDVTVAHKTGSITGVHHDAGIVYLPDGRSYVLVLLSKNLEDFDKGTEQLAGISKTVYDHMISLTTEN</sequence>
<dbReference type="GO" id="GO:0008800">
    <property type="term" value="F:beta-lactamase activity"/>
    <property type="evidence" value="ECO:0007669"/>
    <property type="project" value="UniProtKB-EC"/>
</dbReference>
<evidence type="ECO:0000256" key="3">
    <source>
        <dbReference type="ARBA" id="ARBA00012865"/>
    </source>
</evidence>
<dbReference type="InterPro" id="IPR012338">
    <property type="entry name" value="Beta-lactam/transpept-like"/>
</dbReference>
<protein>
    <recommendedName>
        <fullName evidence="3">beta-lactamase</fullName>
        <ecNumber evidence="3">3.5.2.6</ecNumber>
    </recommendedName>
</protein>
<dbReference type="PANTHER" id="PTHR35333:SF3">
    <property type="entry name" value="BETA-LACTAMASE-TYPE TRANSPEPTIDASE FOLD CONTAINING PROTEIN"/>
    <property type="match status" value="1"/>
</dbReference>
<gene>
    <name evidence="5" type="ORF">LV83_00007</name>
</gene>
<dbReference type="Pfam" id="PF13354">
    <property type="entry name" value="Beta-lactamase2"/>
    <property type="match status" value="1"/>
</dbReference>
<dbReference type="Proteomes" id="UP000249610">
    <property type="component" value="Unassembled WGS sequence"/>
</dbReference>
<evidence type="ECO:0000313" key="5">
    <source>
        <dbReference type="EMBL" id="RAI94761.1"/>
    </source>
</evidence>
<dbReference type="Gene3D" id="3.40.710.10">
    <property type="entry name" value="DD-peptidase/beta-lactamase superfamily"/>
    <property type="match status" value="1"/>
</dbReference>